<keyword evidence="12" id="KW-1185">Reference proteome</keyword>
<organism evidence="11 12">
    <name type="scientific">Pseudoalteromonas neustonica</name>
    <dbReference type="NCBI Taxonomy" id="1840331"/>
    <lineage>
        <taxon>Bacteria</taxon>
        <taxon>Pseudomonadati</taxon>
        <taxon>Pseudomonadota</taxon>
        <taxon>Gammaproteobacteria</taxon>
        <taxon>Alteromonadales</taxon>
        <taxon>Pseudoalteromonadaceae</taxon>
        <taxon>Pseudoalteromonas</taxon>
    </lineage>
</organism>
<comment type="subcellular location">
    <subcellularLocation>
        <location evidence="1">Cell inner membrane</location>
        <topology evidence="1">Multi-pass membrane protein</topology>
    </subcellularLocation>
</comment>
<comment type="caution">
    <text evidence="11">The sequence shown here is derived from an EMBL/GenBank/DDBJ whole genome shotgun (WGS) entry which is preliminary data.</text>
</comment>
<dbReference type="SUPFAM" id="SSF53649">
    <property type="entry name" value="Alkaline phosphatase-like"/>
    <property type="match status" value="1"/>
</dbReference>
<evidence type="ECO:0000256" key="3">
    <source>
        <dbReference type="ARBA" id="ARBA00022519"/>
    </source>
</evidence>
<dbReference type="RefSeq" id="WP_170173072.1">
    <property type="nucleotide sequence ID" value="NZ_JBBMQU010000004.1"/>
</dbReference>
<gene>
    <name evidence="11" type="ORF">WNY63_03660</name>
</gene>
<evidence type="ECO:0000259" key="10">
    <source>
        <dbReference type="Pfam" id="PF08019"/>
    </source>
</evidence>
<dbReference type="GO" id="GO:0016740">
    <property type="term" value="F:transferase activity"/>
    <property type="evidence" value="ECO:0007669"/>
    <property type="project" value="UniProtKB-KW"/>
</dbReference>
<feature type="domain" description="Sulfatase N-terminal" evidence="9">
    <location>
        <begin position="251"/>
        <end position="534"/>
    </location>
</feature>
<feature type="transmembrane region" description="Helical" evidence="8">
    <location>
        <begin position="172"/>
        <end position="192"/>
    </location>
</feature>
<feature type="transmembrane region" description="Helical" evidence="8">
    <location>
        <begin position="95"/>
        <end position="116"/>
    </location>
</feature>
<dbReference type="CDD" id="cd16017">
    <property type="entry name" value="LptA"/>
    <property type="match status" value="1"/>
</dbReference>
<dbReference type="InterPro" id="IPR000917">
    <property type="entry name" value="Sulfatase_N"/>
</dbReference>
<dbReference type="PANTHER" id="PTHR30443">
    <property type="entry name" value="INNER MEMBRANE PROTEIN"/>
    <property type="match status" value="1"/>
</dbReference>
<evidence type="ECO:0000256" key="7">
    <source>
        <dbReference type="ARBA" id="ARBA00023136"/>
    </source>
</evidence>
<dbReference type="InterPro" id="IPR040423">
    <property type="entry name" value="PEA_transferase"/>
</dbReference>
<evidence type="ECO:0000256" key="8">
    <source>
        <dbReference type="SAM" id="Phobius"/>
    </source>
</evidence>
<keyword evidence="4 11" id="KW-0808">Transferase</keyword>
<reference evidence="11 12" key="1">
    <citation type="submission" date="2024-03" db="EMBL/GenBank/DDBJ databases">
        <title>Community enrichment and isolation of bacterial strains for fucoidan degradation.</title>
        <authorList>
            <person name="Sichert A."/>
        </authorList>
    </citation>
    <scope>NUCLEOTIDE SEQUENCE [LARGE SCALE GENOMIC DNA]</scope>
    <source>
        <strain evidence="11 12">AS81</strain>
    </source>
</reference>
<evidence type="ECO:0000256" key="2">
    <source>
        <dbReference type="ARBA" id="ARBA00022475"/>
    </source>
</evidence>
<keyword evidence="3" id="KW-0997">Cell inner membrane</keyword>
<feature type="domain" description="Phosphoethanolamine transferase N-terminal" evidence="10">
    <location>
        <begin position="74"/>
        <end position="224"/>
    </location>
</feature>
<dbReference type="Pfam" id="PF00884">
    <property type="entry name" value="Sulfatase"/>
    <property type="match status" value="1"/>
</dbReference>
<feature type="transmembrane region" description="Helical" evidence="8">
    <location>
        <begin position="66"/>
        <end position="88"/>
    </location>
</feature>
<accession>A0ABU9TYI0</accession>
<protein>
    <submittedName>
        <fullName evidence="11">Phosphoethanolamine--lipid A transferase</fullName>
    </submittedName>
</protein>
<keyword evidence="7 8" id="KW-0472">Membrane</keyword>
<dbReference type="Proteomes" id="UP001388366">
    <property type="component" value="Unassembled WGS sequence"/>
</dbReference>
<keyword evidence="5 8" id="KW-0812">Transmembrane</keyword>
<evidence type="ECO:0000313" key="12">
    <source>
        <dbReference type="Proteomes" id="UP001388366"/>
    </source>
</evidence>
<evidence type="ECO:0000256" key="1">
    <source>
        <dbReference type="ARBA" id="ARBA00004429"/>
    </source>
</evidence>
<name>A0ABU9TYI0_9GAMM</name>
<dbReference type="EMBL" id="JBBMQU010000004">
    <property type="protein sequence ID" value="MEM5549834.1"/>
    <property type="molecule type" value="Genomic_DNA"/>
</dbReference>
<evidence type="ECO:0000313" key="11">
    <source>
        <dbReference type="EMBL" id="MEM5549834.1"/>
    </source>
</evidence>
<dbReference type="InterPro" id="IPR058130">
    <property type="entry name" value="PEA_transf_C"/>
</dbReference>
<feature type="transmembrane region" description="Helical" evidence="8">
    <location>
        <begin position="27"/>
        <end position="46"/>
    </location>
</feature>
<dbReference type="NCBIfam" id="NF028537">
    <property type="entry name" value="P_eth_NH2_trans"/>
    <property type="match status" value="1"/>
</dbReference>
<sequence>MQKKTFTYLLSKFYLLNERLEEVKKRLVISPFILLLVSCVFIVLMANTVFFDKLDALYPWQGNLSFIISLSLLLFSLIIFVMFVLNILLPVKIVVLVMLLIAAMVDYYGVVLGVLIDKTMIQNIVETNFAEAQEIVNLGLFSRIIFMAILPAALLLLIQVKRTTWQQRLRQQVLSITAIMMLIPILIAPFSAQYTSFFRLHKELRYYTNPLYPIYSALDYLAEQIVSVNTKEFRTLTTKISKSSSTLKPKLMILVVGEAVRADHLTLNGYPRDTTPNMSKQVGLINFSQVSSCGTSTAVSVPCMFSFFGRDDFTVSEAKSTQNILDVLAASSVRVSWRDNNSSSKGVADRLAYQSYRRSEVNTLCDVECRDVGMLVNLQQYIDQQTQDTLIVLHQMGNHGPAYFKRYPADFEFFTPACESAELSECSKHEIVNAYDNAIRYTDHFLAEVIKLLQANAAQYNTVMLYVSDHGESLGENGLYLHGMPYAFAPDAQTHVPIISWSSAPYIDIEKTKVHQDHAHSHDAIANTLLSLFEVKVNIADEFKVTPPLFYLKPEGGNK</sequence>
<feature type="transmembrane region" description="Helical" evidence="8">
    <location>
        <begin position="136"/>
        <end position="160"/>
    </location>
</feature>
<dbReference type="Gene3D" id="3.40.720.10">
    <property type="entry name" value="Alkaline Phosphatase, subunit A"/>
    <property type="match status" value="1"/>
</dbReference>
<evidence type="ECO:0000256" key="6">
    <source>
        <dbReference type="ARBA" id="ARBA00022989"/>
    </source>
</evidence>
<dbReference type="InterPro" id="IPR012549">
    <property type="entry name" value="EptA-like_N"/>
</dbReference>
<evidence type="ECO:0000256" key="4">
    <source>
        <dbReference type="ARBA" id="ARBA00022679"/>
    </source>
</evidence>
<keyword evidence="6 8" id="KW-1133">Transmembrane helix</keyword>
<dbReference type="InterPro" id="IPR017850">
    <property type="entry name" value="Alkaline_phosphatase_core_sf"/>
</dbReference>
<dbReference type="Pfam" id="PF08019">
    <property type="entry name" value="EptA_B_N"/>
    <property type="match status" value="1"/>
</dbReference>
<keyword evidence="2" id="KW-1003">Cell membrane</keyword>
<dbReference type="PANTHER" id="PTHR30443:SF0">
    <property type="entry name" value="PHOSPHOETHANOLAMINE TRANSFERASE EPTA"/>
    <property type="match status" value="1"/>
</dbReference>
<proteinExistence type="predicted"/>
<evidence type="ECO:0000256" key="5">
    <source>
        <dbReference type="ARBA" id="ARBA00022692"/>
    </source>
</evidence>
<evidence type="ECO:0000259" key="9">
    <source>
        <dbReference type="Pfam" id="PF00884"/>
    </source>
</evidence>